<dbReference type="SUPFAM" id="SSF51206">
    <property type="entry name" value="cAMP-binding domain-like"/>
    <property type="match status" value="1"/>
</dbReference>
<protein>
    <recommendedName>
        <fullName evidence="1">Cyclic nucleotide-binding domain-containing protein</fullName>
    </recommendedName>
</protein>
<dbReference type="InterPro" id="IPR000644">
    <property type="entry name" value="CBS_dom"/>
</dbReference>
<dbReference type="eggNOG" id="COG2905">
    <property type="taxonomic scope" value="Bacteria"/>
</dbReference>
<dbReference type="InterPro" id="IPR018490">
    <property type="entry name" value="cNMP-bd_dom_sf"/>
</dbReference>
<dbReference type="CDD" id="cd05401">
    <property type="entry name" value="NT_GlnE_GlnD_like"/>
    <property type="match status" value="1"/>
</dbReference>
<dbReference type="InterPro" id="IPR005105">
    <property type="entry name" value="GlnD_Uridyltrans_N"/>
</dbReference>
<dbReference type="OrthoDB" id="9789996at2"/>
<dbReference type="CDD" id="cd02205">
    <property type="entry name" value="CBS_pair_SF"/>
    <property type="match status" value="1"/>
</dbReference>
<feature type="domain" description="Cyclic nucleotide-binding" evidence="1">
    <location>
        <begin position="17"/>
        <end position="104"/>
    </location>
</feature>
<dbReference type="InterPro" id="IPR018821">
    <property type="entry name" value="DUF294_put_nucleoTrafse_sb-bd"/>
</dbReference>
<dbReference type="InterPro" id="IPR000595">
    <property type="entry name" value="cNMP-bd_dom"/>
</dbReference>
<dbReference type="HOGENOM" id="CLU_027866_1_1_11"/>
<evidence type="ECO:0000259" key="1">
    <source>
        <dbReference type="PROSITE" id="PS50042"/>
    </source>
</evidence>
<dbReference type="SUPFAM" id="SSF81301">
    <property type="entry name" value="Nucleotidyltransferase"/>
    <property type="match status" value="1"/>
</dbReference>
<dbReference type="PROSITE" id="PS50042">
    <property type="entry name" value="CNMP_BINDING_3"/>
    <property type="match status" value="1"/>
</dbReference>
<dbReference type="KEGG" id="mph:MLP_06480"/>
<dbReference type="InterPro" id="IPR046342">
    <property type="entry name" value="CBS_dom_sf"/>
</dbReference>
<dbReference type="Gene3D" id="2.60.120.10">
    <property type="entry name" value="Jelly Rolls"/>
    <property type="match status" value="1"/>
</dbReference>
<dbReference type="RefSeq" id="WP_013861551.1">
    <property type="nucleotide sequence ID" value="NC_015635.1"/>
</dbReference>
<dbReference type="Pfam" id="PF00571">
    <property type="entry name" value="CBS"/>
    <property type="match status" value="1"/>
</dbReference>
<organism evidence="2 3">
    <name type="scientific">Microlunatus phosphovorus (strain ATCC 700054 / DSM 10555 / JCM 9379 / NBRC 101784 / NCIMB 13414 / VKM Ac-1990 / NM-1)</name>
    <dbReference type="NCBI Taxonomy" id="1032480"/>
    <lineage>
        <taxon>Bacteria</taxon>
        <taxon>Bacillati</taxon>
        <taxon>Actinomycetota</taxon>
        <taxon>Actinomycetes</taxon>
        <taxon>Propionibacteriales</taxon>
        <taxon>Propionibacteriaceae</taxon>
        <taxon>Microlunatus</taxon>
    </lineage>
</organism>
<evidence type="ECO:0000313" key="3">
    <source>
        <dbReference type="Proteomes" id="UP000007947"/>
    </source>
</evidence>
<dbReference type="SMART" id="SM00100">
    <property type="entry name" value="cNMP"/>
    <property type="match status" value="1"/>
</dbReference>
<dbReference type="Proteomes" id="UP000007947">
    <property type="component" value="Chromosome"/>
</dbReference>
<dbReference type="STRING" id="1032480.MLP_06480"/>
<dbReference type="AlphaFoldDB" id="F5XKX4"/>
<accession>F5XKX4</accession>
<proteinExistence type="predicted"/>
<dbReference type="InterPro" id="IPR043519">
    <property type="entry name" value="NT_sf"/>
</dbReference>
<evidence type="ECO:0000313" key="2">
    <source>
        <dbReference type="EMBL" id="BAK33662.1"/>
    </source>
</evidence>
<dbReference type="SUPFAM" id="SSF54631">
    <property type="entry name" value="CBS-domain pair"/>
    <property type="match status" value="1"/>
</dbReference>
<dbReference type="EMBL" id="AP012204">
    <property type="protein sequence ID" value="BAK33662.1"/>
    <property type="molecule type" value="Genomic_DNA"/>
</dbReference>
<dbReference type="Pfam" id="PF10335">
    <property type="entry name" value="DUF294_C"/>
    <property type="match status" value="1"/>
</dbReference>
<sequence length="620" mass="66685">MDTTATELADFLLAYQPFASLDPDAVASMAAAARVERFQAGELILDAFRDPNSEMFVVVDGQVDLWNERDRILELPNERLRAGAVFGFSSMLTERSVGPRAVAAGPTTVAAIPAAVVGPALTSPEGAKFLAEHVSSAIARGTQHPTYSLIDDLISHQPLVVEASSSAYEVARQMTEAGRGYAVVGRGEGTYAVVSDAALRRELIVAGRAATTPVGDLLDEPAPAVHLGDSATEALILLLESEQDFLVVTDAAGRLCGVVAPRDFAVSPTTAGVSLHEQLRRAPDIEELVARGRRVLSTLDHLLAGGLTPDRVISIYSTMIDALIRRAITLVFEEHPGLSLDAFAWLSLGSNGRREAVPSSDADTAVAFADDLPEPEHDRYRRAFGEVHAVLSKAGLSGDHHGATAAHAPFSRTSKAWRAAALDWMSDPGKNKGAVMASLLVDGRAIFGDPALLGVAQVFTDLRRHPGTMRLLLQESLARRAKRNTMLDTLRGRDDSFDIKRRAILPVVNLARWSASSVGSSALSTVTRLEDAAGSAMLPATRAANLVEAFQVLQRLRLRYQLNQLRHGIRPTDLMVLDDLSPIDRSLVQQSVREVAAAQRRMDNVSQYVPIESWTAPEDG</sequence>
<dbReference type="Pfam" id="PF00027">
    <property type="entry name" value="cNMP_binding"/>
    <property type="match status" value="1"/>
</dbReference>
<keyword evidence="3" id="KW-1185">Reference proteome</keyword>
<dbReference type="GO" id="GO:0008773">
    <property type="term" value="F:[protein-PII] uridylyltransferase activity"/>
    <property type="evidence" value="ECO:0007669"/>
    <property type="project" value="InterPro"/>
</dbReference>
<dbReference type="Pfam" id="PF03445">
    <property type="entry name" value="DUF294"/>
    <property type="match status" value="1"/>
</dbReference>
<dbReference type="Gene3D" id="3.10.580.10">
    <property type="entry name" value="CBS-domain"/>
    <property type="match status" value="1"/>
</dbReference>
<gene>
    <name evidence="2" type="ordered locus">MLP_06480</name>
</gene>
<reference evidence="2 3" key="1">
    <citation type="submission" date="2011-05" db="EMBL/GenBank/DDBJ databases">
        <title>Whole genome sequence of Microlunatus phosphovorus NM-1.</title>
        <authorList>
            <person name="Hosoyama A."/>
            <person name="Sasaki K."/>
            <person name="Harada T."/>
            <person name="Igarashi R."/>
            <person name="Kawakoshi A."/>
            <person name="Sasagawa M."/>
            <person name="Fukada J."/>
            <person name="Nakamura S."/>
            <person name="Katano Y."/>
            <person name="Hanada S."/>
            <person name="Kamagata Y."/>
            <person name="Nakamura N."/>
            <person name="Yamazaki S."/>
            <person name="Fujita N."/>
        </authorList>
    </citation>
    <scope>NUCLEOTIDE SEQUENCE [LARGE SCALE GENOMIC DNA]</scope>
    <source>
        <strain evidence="3">ATCC 700054 / DSM 10555 / JCM 9379 / NBRC 101784 / NCIMB 13414 / VKM Ac-1990 / NM-1</strain>
    </source>
</reference>
<dbReference type="CDD" id="cd00038">
    <property type="entry name" value="CAP_ED"/>
    <property type="match status" value="1"/>
</dbReference>
<dbReference type="InterPro" id="IPR014710">
    <property type="entry name" value="RmlC-like_jellyroll"/>
</dbReference>
<name>F5XKX4_MICPN</name>